<dbReference type="Pfam" id="PF00078">
    <property type="entry name" value="RVT_1"/>
    <property type="match status" value="1"/>
</dbReference>
<dbReference type="Pfam" id="PF03732">
    <property type="entry name" value="Retrotrans_gag"/>
    <property type="match status" value="1"/>
</dbReference>
<dbReference type="Pfam" id="PF17919">
    <property type="entry name" value="RT_RNaseH_2"/>
    <property type="match status" value="1"/>
</dbReference>
<dbReference type="GO" id="GO:0003676">
    <property type="term" value="F:nucleic acid binding"/>
    <property type="evidence" value="ECO:0007669"/>
    <property type="project" value="InterPro"/>
</dbReference>
<proteinExistence type="predicted"/>
<evidence type="ECO:0000313" key="6">
    <source>
        <dbReference type="Proteomes" id="UP000000763"/>
    </source>
</evidence>
<reference evidence="6" key="6">
    <citation type="journal article" date="2008" name="Nucleic Acids Res.">
        <title>The rice annotation project database (RAP-DB): 2008 update.</title>
        <authorList>
            <consortium name="The rice annotation project (RAP)"/>
        </authorList>
    </citation>
    <scope>GENOME REANNOTATION</scope>
    <source>
        <strain evidence="6">cv. Nipponbare</strain>
    </source>
</reference>
<feature type="domain" description="Integrase catalytic" evidence="3">
    <location>
        <begin position="1319"/>
        <end position="1491"/>
    </location>
</feature>
<dbReference type="SUPFAM" id="SSF53098">
    <property type="entry name" value="Ribonuclease H-like"/>
    <property type="match status" value="2"/>
</dbReference>
<dbReference type="CDD" id="cd09279">
    <property type="entry name" value="RNase_HI_like"/>
    <property type="match status" value="1"/>
</dbReference>
<accession>Q10IM3</accession>
<gene>
    <name evidence="5" type="ORF">OSJNBa0034E08.12</name>
    <name evidence="4" type="ORF">OSJNBa0037J17.36</name>
</gene>
<dbReference type="InterPro" id="IPR012337">
    <property type="entry name" value="RNaseH-like_sf"/>
</dbReference>
<dbReference type="SUPFAM" id="SSF56672">
    <property type="entry name" value="DNA/RNA polymerases"/>
    <property type="match status" value="1"/>
</dbReference>
<dbReference type="InterPro" id="IPR000477">
    <property type="entry name" value="RT_dom"/>
</dbReference>
<dbReference type="GO" id="GO:0004523">
    <property type="term" value="F:RNA-DNA hybrid ribonuclease activity"/>
    <property type="evidence" value="ECO:0007669"/>
    <property type="project" value="InterPro"/>
</dbReference>
<reference evidence="6" key="3">
    <citation type="journal article" date="2005" name="Nature">
        <title>The map-based sequence of the rice genome.</title>
        <authorList>
            <consortium name="International rice genome sequencing project (IRGSP)"/>
            <person name="Matsumoto T."/>
            <person name="Wu J."/>
            <person name="Kanamori H."/>
            <person name="Katayose Y."/>
            <person name="Fujisawa M."/>
            <person name="Namiki N."/>
            <person name="Mizuno H."/>
            <person name="Yamamoto K."/>
            <person name="Antonio B.A."/>
            <person name="Baba T."/>
            <person name="Sakata K."/>
            <person name="Nagamura Y."/>
            <person name="Aoki H."/>
            <person name="Arikawa K."/>
            <person name="Arita K."/>
            <person name="Bito T."/>
            <person name="Chiden Y."/>
            <person name="Fujitsuka N."/>
            <person name="Fukunaka R."/>
            <person name="Hamada M."/>
            <person name="Harada C."/>
            <person name="Hayashi A."/>
            <person name="Hijishita S."/>
            <person name="Honda M."/>
            <person name="Hosokawa S."/>
            <person name="Ichikawa Y."/>
            <person name="Idonuma A."/>
            <person name="Iijima M."/>
            <person name="Ikeda M."/>
            <person name="Ikeno M."/>
            <person name="Ito K."/>
            <person name="Ito S."/>
            <person name="Ito T."/>
            <person name="Ito Y."/>
            <person name="Ito Y."/>
            <person name="Iwabuchi A."/>
            <person name="Kamiya K."/>
            <person name="Karasawa W."/>
            <person name="Kurita K."/>
            <person name="Katagiri S."/>
            <person name="Kikuta A."/>
            <person name="Kobayashi H."/>
            <person name="Kobayashi N."/>
            <person name="Machita K."/>
            <person name="Maehara T."/>
            <person name="Masukawa M."/>
            <person name="Mizubayashi T."/>
            <person name="Mukai Y."/>
            <person name="Nagasaki H."/>
            <person name="Nagata Y."/>
            <person name="Naito S."/>
            <person name="Nakashima M."/>
            <person name="Nakama Y."/>
            <person name="Nakamichi Y."/>
            <person name="Nakamura M."/>
            <person name="Meguro A."/>
            <person name="Negishi M."/>
            <person name="Ohta I."/>
            <person name="Ohta T."/>
            <person name="Okamoto M."/>
            <person name="Ono N."/>
            <person name="Saji S."/>
            <person name="Sakaguchi M."/>
            <person name="Sakai K."/>
            <person name="Shibata M."/>
            <person name="Shimokawa T."/>
            <person name="Song J."/>
            <person name="Takazaki Y."/>
            <person name="Terasawa K."/>
            <person name="Tsugane M."/>
            <person name="Tsuji K."/>
            <person name="Ueda S."/>
            <person name="Waki K."/>
            <person name="Yamagata H."/>
            <person name="Yamamoto M."/>
            <person name="Yamamoto S."/>
            <person name="Yamane H."/>
            <person name="Yoshiki S."/>
            <person name="Yoshihara R."/>
            <person name="Yukawa K."/>
            <person name="Zhong H."/>
            <person name="Yano M."/>
            <person name="Yuan Q."/>
            <person name="Ouyang S."/>
            <person name="Liu J."/>
            <person name="Jones K.M."/>
            <person name="Gansberger K."/>
            <person name="Moffat K."/>
            <person name="Hill J."/>
            <person name="Bera J."/>
            <person name="Fadrosh D."/>
            <person name="Jin S."/>
            <person name="Johri S."/>
            <person name="Kim M."/>
            <person name="Overton L."/>
            <person name="Reardon M."/>
            <person name="Tsitrin T."/>
            <person name="Vuong H."/>
            <person name="Weaver B."/>
            <person name="Ciecko A."/>
            <person name="Tallon L."/>
            <person name="Jackson J."/>
            <person name="Pai G."/>
            <person name="Aken S.V."/>
            <person name="Utterback T."/>
            <person name="Reidmuller S."/>
            <person name="Feldblyum T."/>
            <person name="Hsiao J."/>
            <person name="Zismann V."/>
            <person name="Iobst S."/>
            <person name="de Vazeille A.R."/>
            <person name="Buell C.R."/>
            <person name="Ying K."/>
            <person name="Li Y."/>
            <person name="Lu T."/>
            <person name="Huang Y."/>
            <person name="Zhao Q."/>
            <person name="Feng Q."/>
            <person name="Zhang L."/>
            <person name="Zhu J."/>
            <person name="Weng Q."/>
            <person name="Mu J."/>
            <person name="Lu Y."/>
            <person name="Fan D."/>
            <person name="Liu Y."/>
            <person name="Guan J."/>
            <person name="Zhang Y."/>
            <person name="Yu S."/>
            <person name="Liu X."/>
            <person name="Zhang Y."/>
            <person name="Hong G."/>
            <person name="Han B."/>
            <person name="Choisne N."/>
            <person name="Demange N."/>
            <person name="Orjeda G."/>
            <person name="Samain S."/>
            <person name="Cattolico L."/>
            <person name="Pelletier E."/>
            <person name="Couloux A."/>
            <person name="Segurens B."/>
            <person name="Wincker P."/>
            <person name="D'Hont A."/>
            <person name="Scarpelli C."/>
            <person name="Weissenbach J."/>
            <person name="Salanoubat M."/>
            <person name="Quetier F."/>
            <person name="Yu Y."/>
            <person name="Kim H.R."/>
            <person name="Rambo T."/>
            <person name="Currie J."/>
            <person name="Collura K."/>
            <person name="Luo M."/>
            <person name="Yang T."/>
            <person name="Ammiraju J.S.S."/>
            <person name="Engler F."/>
            <person name="Soderlund C."/>
            <person name="Wing R.A."/>
            <person name="Palmer L.E."/>
            <person name="de la Bastide M."/>
            <person name="Spiegel L."/>
            <person name="Nascimento L."/>
            <person name="Zutavern T."/>
            <person name="O'Shaughnessy A."/>
            <person name="Dike S."/>
            <person name="Dedhia N."/>
            <person name="Preston R."/>
            <person name="Balija V."/>
            <person name="McCombie W.R."/>
            <person name="Chow T."/>
            <person name="Chen H."/>
            <person name="Chung M."/>
            <person name="Chen C."/>
            <person name="Shaw J."/>
            <person name="Wu H."/>
            <person name="Hsiao K."/>
            <person name="Chao Y."/>
            <person name="Chu M."/>
            <person name="Cheng C."/>
            <person name="Hour A."/>
            <person name="Lee P."/>
            <person name="Lin S."/>
            <person name="Lin Y."/>
            <person name="Liou J."/>
            <person name="Liu S."/>
            <person name="Hsing Y."/>
            <person name="Raghuvanshi S."/>
            <person name="Mohanty A."/>
            <person name="Bharti A.K."/>
            <person name="Gaur A."/>
            <person name="Gupta V."/>
            <person name="Kumar D."/>
            <person name="Ravi V."/>
            <person name="Vij S."/>
            <person name="Kapur A."/>
            <person name="Khurana P."/>
            <person name="Khurana P."/>
            <person name="Khurana J.P."/>
            <person name="Tyagi A.K."/>
            <person name="Gaikwad K."/>
            <person name="Singh A."/>
            <person name="Dalal V."/>
            <person name="Srivastava S."/>
            <person name="Dixit A."/>
            <person name="Pal A.K."/>
            <person name="Ghazi I.A."/>
            <person name="Yadav M."/>
            <person name="Pandit A."/>
            <person name="Bhargava A."/>
            <person name="Sureshbabu K."/>
            <person name="Batra K."/>
            <person name="Sharma T.R."/>
            <person name="Mohapatra T."/>
            <person name="Singh N.K."/>
            <person name="Messing J."/>
            <person name="Nelson A.B."/>
            <person name="Fuks G."/>
            <person name="Kavchok S."/>
            <person name="Keizer G."/>
            <person name="Linton E."/>
            <person name="Llaca V."/>
            <person name="Song R."/>
            <person name="Tanyolac B."/>
            <person name="Young S."/>
            <person name="Ho-Il K."/>
            <person name="Hahn J.H."/>
            <person name="Sangsakoo G."/>
            <person name="Vanavichit A."/>
            <person name="de Mattos Luiz.A.T."/>
            <person name="Zimmer P.D."/>
            <person name="Malone G."/>
            <person name="Dellagostin O."/>
            <person name="de Oliveira A.C."/>
            <person name="Bevan M."/>
            <person name="Bancroft I."/>
            <person name="Minx P."/>
            <person name="Cordum H."/>
            <person name="Wilson R."/>
            <person name="Cheng Z."/>
            <person name="Jin W."/>
            <person name="Jiang J."/>
            <person name="Leong S.A."/>
            <person name="Iwama H."/>
            <person name="Gojobori T."/>
            <person name="Itoh T."/>
            <person name="Niimura Y."/>
            <person name="Fujii Y."/>
            <person name="Habara T."/>
            <person name="Sakai H."/>
            <person name="Sato Y."/>
            <person name="Wilson G."/>
            <person name="Kumar K."/>
            <person name="McCouch S."/>
            <person name="Juretic N."/>
            <person name="Hoen D."/>
            <person name="Wright S."/>
            <person name="Bruskiewich R."/>
            <person name="Bureau T."/>
            <person name="Miyao A."/>
            <person name="Hirochika H."/>
            <person name="Nishikawa T."/>
            <person name="Kadowaki K."/>
            <person name="Sugiura M."/>
            <person name="Burr B."/>
            <person name="Sasaki T."/>
        </authorList>
    </citation>
    <scope>NUCLEOTIDE SEQUENCE [LARGE SCALE GENOMIC DNA]</scope>
    <source>
        <strain evidence="6">cv. Nipponbare</strain>
    </source>
</reference>
<reference evidence="5" key="4">
    <citation type="submission" date="2006-01" db="EMBL/GenBank/DDBJ databases">
        <title>Oryza sativa chromosome 3 BAC OSJNBa0034E08 genomic sequence.</title>
        <authorList>
            <person name="Buell C.R."/>
            <person name="Yuan Q."/>
            <person name="Ouyang S."/>
            <person name="Liu J."/>
            <person name="Gansberger K."/>
            <person name="Jones K.M."/>
            <person name="Overton II L.L."/>
            <person name="Tsitrin T."/>
            <person name="Kim M.M."/>
            <person name="Bera J.J."/>
            <person name="Jin S.S."/>
            <person name="Fadrosh D.W."/>
            <person name="Tallon L.J."/>
            <person name="Koo H."/>
            <person name="Zismann V."/>
            <person name="Hsiao J."/>
            <person name="Blunt S."/>
            <person name="Vanaken S.S."/>
            <person name="Riedmuller S.B."/>
            <person name="Utterback T.T."/>
            <person name="Feldblyum T.V."/>
            <person name="Yang Q.Q."/>
            <person name="Haas B.J."/>
            <person name="Suh B.B."/>
            <person name="Peterson J.J."/>
            <person name="Quackenbush J."/>
            <person name="White O."/>
            <person name="Salzberg S.L."/>
            <person name="Fraser C.M."/>
        </authorList>
    </citation>
    <scope>NUCLEOTIDE SEQUENCE</scope>
</reference>
<dbReference type="Gene3D" id="3.10.10.10">
    <property type="entry name" value="HIV Type 1 Reverse Transcriptase, subunit A, domain 1"/>
    <property type="match status" value="1"/>
</dbReference>
<evidence type="ECO:0000256" key="1">
    <source>
        <dbReference type="SAM" id="Coils"/>
    </source>
</evidence>
<dbReference type="EMBL" id="AC135597">
    <property type="protein sequence ID" value="AAS01919.1"/>
    <property type="molecule type" value="Genomic_DNA"/>
</dbReference>
<name>Q10IM3_ORYSJ</name>
<feature type="coiled-coil region" evidence="1">
    <location>
        <begin position="100"/>
        <end position="134"/>
    </location>
</feature>
<dbReference type="Gene3D" id="3.30.420.10">
    <property type="entry name" value="Ribonuclease H-like superfamily/Ribonuclease H"/>
    <property type="match status" value="2"/>
</dbReference>
<dbReference type="InterPro" id="IPR001584">
    <property type="entry name" value="Integrase_cat-core"/>
</dbReference>
<dbReference type="GO" id="GO:0015074">
    <property type="term" value="P:DNA integration"/>
    <property type="evidence" value="ECO:0007669"/>
    <property type="project" value="InterPro"/>
</dbReference>
<protein>
    <submittedName>
        <fullName evidence="4">Polyprotein</fullName>
    </submittedName>
</protein>
<dbReference type="Gene3D" id="3.30.70.270">
    <property type="match status" value="2"/>
</dbReference>
<dbReference type="PANTHER" id="PTHR48475:SF2">
    <property type="entry name" value="RIBONUCLEASE H"/>
    <property type="match status" value="1"/>
</dbReference>
<organism evidence="4 6">
    <name type="scientific">Oryza sativa subsp. japonica</name>
    <name type="common">Rice</name>
    <dbReference type="NCBI Taxonomy" id="39947"/>
    <lineage>
        <taxon>Eukaryota</taxon>
        <taxon>Viridiplantae</taxon>
        <taxon>Streptophyta</taxon>
        <taxon>Embryophyta</taxon>
        <taxon>Tracheophyta</taxon>
        <taxon>Spermatophyta</taxon>
        <taxon>Magnoliopsida</taxon>
        <taxon>Liliopsida</taxon>
        <taxon>Poales</taxon>
        <taxon>Poaceae</taxon>
        <taxon>BOP clade</taxon>
        <taxon>Oryzoideae</taxon>
        <taxon>Oryzeae</taxon>
        <taxon>Oryzinae</taxon>
        <taxon>Oryza</taxon>
        <taxon>Oryza sativa</taxon>
    </lineage>
</organism>
<dbReference type="InterPro" id="IPR043502">
    <property type="entry name" value="DNA/RNA_pol_sf"/>
</dbReference>
<feature type="compositionally biased region" description="Pro residues" evidence="2">
    <location>
        <begin position="23"/>
        <end position="32"/>
    </location>
</feature>
<dbReference type="PROSITE" id="PS50994">
    <property type="entry name" value="INTEGRASE"/>
    <property type="match status" value="1"/>
</dbReference>
<dbReference type="PANTHER" id="PTHR48475">
    <property type="entry name" value="RIBONUCLEASE H"/>
    <property type="match status" value="1"/>
</dbReference>
<reference evidence="4" key="1">
    <citation type="submission" date="2003-02" db="EMBL/GenBank/DDBJ databases">
        <authorList>
            <person name="Buell R."/>
            <person name="Liu J."/>
            <person name="Childs K."/>
            <person name="Zaborsky J."/>
            <person name="Tallon L."/>
            <person name="Wirtz U."/>
            <person name="Wei F."/>
            <person name="Kuang H."/>
            <person name="Zhang P."/>
            <person name="Marano M."/>
            <person name="Baker B."/>
        </authorList>
    </citation>
    <scope>NUCLEOTIDE SEQUENCE</scope>
</reference>
<evidence type="ECO:0000313" key="4">
    <source>
        <dbReference type="EMBL" id="AAO37471.1"/>
    </source>
</evidence>
<dbReference type="InterPro" id="IPR041577">
    <property type="entry name" value="RT_RNaseH_2"/>
</dbReference>
<dbReference type="InterPro" id="IPR005162">
    <property type="entry name" value="Retrotrans_gag_dom"/>
</dbReference>
<dbReference type="CDD" id="cd01647">
    <property type="entry name" value="RT_LTR"/>
    <property type="match status" value="1"/>
</dbReference>
<dbReference type="Pfam" id="PF00665">
    <property type="entry name" value="rve"/>
    <property type="match status" value="1"/>
</dbReference>
<dbReference type="InterPro" id="IPR002156">
    <property type="entry name" value="RNaseH_domain"/>
</dbReference>
<reference evidence="4" key="5">
    <citation type="submission" date="2006-01" db="EMBL/GenBank/DDBJ databases">
        <title>Oryza sativa chromosome 3 BAC OSJNBa0037J17 genomic sequence.</title>
        <authorList>
            <person name="Buell C.R."/>
            <person name="Yuan Q."/>
            <person name="Ouyang S."/>
            <person name="Liu J."/>
            <person name="Gansberger K."/>
            <person name="Jones K.M."/>
            <person name="Overton II L.L."/>
            <person name="Tsitrin T."/>
            <person name="Kim M.M."/>
            <person name="Bera J.J."/>
            <person name="Jin S.S."/>
            <person name="Fadrosh D.W."/>
            <person name="Tallon L.J."/>
            <person name="Koo H."/>
            <person name="Zismann V."/>
            <person name="Hsiao J."/>
            <person name="Blunt S."/>
            <person name="Vanaken S.S."/>
            <person name="Riedmuller S.B."/>
            <person name="Utterback T.T."/>
            <person name="Feldblyum T.V."/>
            <person name="Yang Q.Q."/>
            <person name="Haas B.J."/>
            <person name="Suh B.B."/>
            <person name="Peterson J.J."/>
            <person name="Quackenbush J."/>
            <person name="White O."/>
            <person name="Salzberg S.L."/>
            <person name="Fraser C.M."/>
        </authorList>
    </citation>
    <scope>NUCLEOTIDE SEQUENCE</scope>
</reference>
<dbReference type="EMBL" id="AC135226">
    <property type="protein sequence ID" value="AAO37471.1"/>
    <property type="molecule type" value="Genomic_DNA"/>
</dbReference>
<sequence>MAAEEGAEPSASVAEDGEAQAPSQPPSAPAPSQPSSAPATSVQVPNTADVAKAATAARALQTKAEILSTNQLVVPQAAPSQPAAPTALAVVQAQISLDPEAQAEADMEAMRQNMTRLQDMLRQMQEQQQAYEVTRWTKATSAPILQYSAGYAPPQVRPQVVTQPSPPLAAQPPVYFAGQHQPSGQATQTVAEGASALQAQLQVFHRQLNQPHYISSTTPSAHPVPTIRQQVPTRGFGTNQAPIQAAMTWLQPIFDPSMAAQQVPPVGAGQPNAMAQLHAQAAISPFATPYPQQGAVNRAGGEKGLPLSGGIKTRPIPPQFKFPPVPRYSGETDPKEFLSIYESAIEAAHGDENTKAKVIHLALDGIARSWYFNLPANSIYSWEQLRDVFVLNFRGTYEEPKTQQHLLGIRQRPGESIREYMRRFSQARCQVQDIIEASVINAASAGLLEGELTRKIANKEPQTLEHLLRIIDGFARGEEDSKRRQAIQAEYDKASVATAQAQAQVQIAEPPPLSVRQSQSAIQGQPPRQGQAPMTWRKFRTDRAGKAVMAVEEVQTLRKEFDALQASNHQQPARKKVRKDLYYTFHGRSSHTTEQCRNIRQRGNAQDPRLQQGTTVEAPREAVQEQTPPVEQRQDVQQRMGLPTQALTPAPTSLRGFGGEAVQVLGQTLLLIAFSSVENRREEQILFDVVNIPYNYNAIFGRATLNKFKAISHHNYLKLKMPGPKGVIVVKGLQPSAASKRDLAIINRAVHNVETEPHERPKHTPKPTPHGKVAKVQIDDFDPTKLVSLRSPRLKLRKMSADRQEAAKAEIHMNPLNIPKTSFVTPFGTFCQLRMPFGLRNAGATFARLVYKVLGKQLGRNVKAYVDDIVVKIHKAFDHANNLQETFDSLRAAGIKLNPEKCVFSVRAGKLLGFLVSERGIEANPEKIDAIQQMKPPSSVHEVQKLAGRIAALSRFLSKAAERGLPFFKTLRGAGKFNWTPECQAAFDKLKQYLQSPPVLISPPLGSELLLYLAASPVAVSAALVQETESGQKPVYFVSEALQGAKTRYIEMEKLAYALVMASRKLKHYFQAHKVIVPSQYPLGEILRGKEVTGRLSKWAAELSPFDLHFVARSAIKSQVLADTTEYEAILLGLRKAKALGVRRLLIRTDSKLVAGHVDQSFEAKEEGMKRYLEAVRSMEKCFTGIMVEHLPRDQNEEADALAKSAACGGPHSPGIFFEVLHTPSVPMDSSEVMVIDQEKLGEDPYDWRTPFVKHLETGWLPVDEAEAKRLQLRATKYKMVSGQLYRSGVLQPLLRCISFAKGEEMAKEIHQGLCGAHQAARTVASKGLDIIGPFPVARNGYKFAIVAVEYFSRWIEAEPLGAITSAAVQKFVWKNIVCRFGVPKEFITDNGKQFDSDKFREMCEGLNLEIRFVSVAHPQSNGAAERANGKILEALKKRLEGAAKGKWPEELLSVLWALRTTPTRPTKFSPFMLLYGDEAMTPAELGANSPRVMFSEGEEGREESLELLEGVRVEALEHMHKYTTSTSATYNKKV</sequence>
<dbReference type="InterPro" id="IPR036397">
    <property type="entry name" value="RNaseH_sf"/>
</dbReference>
<evidence type="ECO:0000259" key="3">
    <source>
        <dbReference type="PROSITE" id="PS50994"/>
    </source>
</evidence>
<feature type="compositionally biased region" description="Polar residues" evidence="2">
    <location>
        <begin position="601"/>
        <end position="615"/>
    </location>
</feature>
<feature type="region of interest" description="Disordered" evidence="2">
    <location>
        <begin position="601"/>
        <end position="636"/>
    </location>
</feature>
<keyword evidence="1" id="KW-0175">Coiled coil</keyword>
<dbReference type="Proteomes" id="UP000000763">
    <property type="component" value="Chromosome 3"/>
</dbReference>
<feature type="region of interest" description="Disordered" evidence="2">
    <location>
        <begin position="1"/>
        <end position="44"/>
    </location>
</feature>
<reference evidence="5" key="2">
    <citation type="submission" date="2004-02" db="EMBL/GenBank/DDBJ databases">
        <authorList>
            <person name="Buell R."/>
        </authorList>
    </citation>
    <scope>NUCLEOTIDE SEQUENCE</scope>
</reference>
<dbReference type="InterPro" id="IPR043128">
    <property type="entry name" value="Rev_trsase/Diguanyl_cyclase"/>
</dbReference>
<evidence type="ECO:0000256" key="2">
    <source>
        <dbReference type="SAM" id="MobiDB-lite"/>
    </source>
</evidence>
<evidence type="ECO:0000313" key="5">
    <source>
        <dbReference type="EMBL" id="AAS01919.1"/>
    </source>
</evidence>
<dbReference type="Pfam" id="PF13456">
    <property type="entry name" value="RVT_3"/>
    <property type="match status" value="1"/>
</dbReference>